<feature type="site" description="Increases basicity of active site His" evidence="1">
    <location>
        <position position="134"/>
    </location>
</feature>
<evidence type="ECO:0000259" key="3">
    <source>
        <dbReference type="Pfam" id="PF17836"/>
    </source>
</evidence>
<comment type="caution">
    <text evidence="4">The sequence shown here is derived from an EMBL/GenBank/DDBJ whole genome shotgun (WGS) entry which is preliminary data.</text>
</comment>
<organism evidence="4 5">
    <name type="scientific">Anaerovibrio slackiae</name>
    <dbReference type="NCBI Taxonomy" id="2652309"/>
    <lineage>
        <taxon>Bacteria</taxon>
        <taxon>Bacillati</taxon>
        <taxon>Bacillota</taxon>
        <taxon>Negativicutes</taxon>
        <taxon>Selenomonadales</taxon>
        <taxon>Selenomonadaceae</taxon>
        <taxon>Anaerovibrio</taxon>
    </lineage>
</organism>
<dbReference type="Pfam" id="PF17836">
    <property type="entry name" value="PglD_N"/>
    <property type="match status" value="1"/>
</dbReference>
<evidence type="ECO:0000313" key="4">
    <source>
        <dbReference type="EMBL" id="MSU09515.1"/>
    </source>
</evidence>
<dbReference type="Gene3D" id="3.40.50.20">
    <property type="match status" value="1"/>
</dbReference>
<feature type="binding site" evidence="2">
    <location>
        <position position="65"/>
    </location>
    <ligand>
        <name>substrate</name>
    </ligand>
</feature>
<dbReference type="RefSeq" id="WP_154407685.1">
    <property type="nucleotide sequence ID" value="NZ_VUNR01000025.1"/>
</dbReference>
<evidence type="ECO:0000313" key="5">
    <source>
        <dbReference type="Proteomes" id="UP000433181"/>
    </source>
</evidence>
<protein>
    <submittedName>
        <fullName evidence="4">Acetyltransferase</fullName>
    </submittedName>
</protein>
<accession>A0A6I2UIG7</accession>
<dbReference type="EMBL" id="VUNR01000025">
    <property type="protein sequence ID" value="MSU09515.1"/>
    <property type="molecule type" value="Genomic_DNA"/>
</dbReference>
<dbReference type="Gene3D" id="2.160.10.10">
    <property type="entry name" value="Hexapeptide repeat proteins"/>
    <property type="match status" value="1"/>
</dbReference>
<feature type="binding site" evidence="2">
    <location>
        <position position="142"/>
    </location>
    <ligand>
        <name>acetyl-CoA</name>
        <dbReference type="ChEBI" id="CHEBI:57288"/>
    </ligand>
</feature>
<proteinExistence type="predicted"/>
<dbReference type="NCBIfam" id="TIGR03570">
    <property type="entry name" value="NeuD_NnaD"/>
    <property type="match status" value="1"/>
</dbReference>
<evidence type="ECO:0000256" key="2">
    <source>
        <dbReference type="PIRSR" id="PIRSR620019-2"/>
    </source>
</evidence>
<name>A0A6I2UIG7_9FIRM</name>
<dbReference type="CDD" id="cd03360">
    <property type="entry name" value="LbH_AT_putative"/>
    <property type="match status" value="1"/>
</dbReference>
<evidence type="ECO:0000256" key="1">
    <source>
        <dbReference type="PIRSR" id="PIRSR620019-1"/>
    </source>
</evidence>
<keyword evidence="4" id="KW-0808">Transferase</keyword>
<sequence length="204" mass="21907">MRNISIIGCGGHARCVANTIFYNEKDVHLTFYDENARSGEKIFGDIDVLGMPLDFDGEQLFIAIGDNMERMKFAQRYEHYLNLHGISIVSQSAHIGKFVDIGLGSYVSEGAYIGPEVVIGKFSIINSNAVVAHEARIGNFSHISVNATVSGRCNIGNNVFLGGGAVVRDKVSICDSVVIGAGGVVCKDISESGMYVGCPVKKIK</sequence>
<dbReference type="InterPro" id="IPR011004">
    <property type="entry name" value="Trimer_LpxA-like_sf"/>
</dbReference>
<reference evidence="4 5" key="1">
    <citation type="submission" date="2019-08" db="EMBL/GenBank/DDBJ databases">
        <title>In-depth cultivation of the pig gut microbiome towards novel bacterial diversity and tailored functional studies.</title>
        <authorList>
            <person name="Wylensek D."/>
            <person name="Hitch T.C.A."/>
            <person name="Clavel T."/>
        </authorList>
    </citation>
    <scope>NUCLEOTIDE SEQUENCE [LARGE SCALE GENOMIC DNA]</scope>
    <source>
        <strain evidence="4 5">WCA-693-APC-5D-A</strain>
    </source>
</reference>
<dbReference type="SUPFAM" id="SSF51161">
    <property type="entry name" value="Trimeric LpxA-like enzymes"/>
    <property type="match status" value="1"/>
</dbReference>
<feature type="domain" description="PglD N-terminal" evidence="3">
    <location>
        <begin position="3"/>
        <end position="76"/>
    </location>
</feature>
<keyword evidence="5" id="KW-1185">Reference proteome</keyword>
<dbReference type="PANTHER" id="PTHR43300:SF7">
    <property type="entry name" value="UDP-N-ACETYLBACILLOSAMINE N-ACETYLTRANSFERASE"/>
    <property type="match status" value="1"/>
</dbReference>
<dbReference type="Proteomes" id="UP000433181">
    <property type="component" value="Unassembled WGS sequence"/>
</dbReference>
<dbReference type="InterPro" id="IPR041561">
    <property type="entry name" value="PglD_N"/>
</dbReference>
<feature type="active site" description="Proton acceptor" evidence="1">
    <location>
        <position position="133"/>
    </location>
</feature>
<dbReference type="InterPro" id="IPR050179">
    <property type="entry name" value="Trans_hexapeptide_repeat"/>
</dbReference>
<dbReference type="GeneID" id="96779462"/>
<dbReference type="GO" id="GO:0016740">
    <property type="term" value="F:transferase activity"/>
    <property type="evidence" value="ECO:0007669"/>
    <property type="project" value="UniProtKB-KW"/>
</dbReference>
<dbReference type="AlphaFoldDB" id="A0A6I2UIG7"/>
<dbReference type="InterPro" id="IPR020019">
    <property type="entry name" value="AcTrfase_PglD-like"/>
</dbReference>
<gene>
    <name evidence="4" type="ORF">FYJ84_11035</name>
</gene>
<dbReference type="PANTHER" id="PTHR43300">
    <property type="entry name" value="ACETYLTRANSFERASE"/>
    <property type="match status" value="1"/>
</dbReference>